<dbReference type="EMBL" id="FOYW01000002">
    <property type="protein sequence ID" value="SFR77313.1"/>
    <property type="molecule type" value="Genomic_DNA"/>
</dbReference>
<dbReference type="Proteomes" id="UP000198644">
    <property type="component" value="Unassembled WGS sequence"/>
</dbReference>
<reference evidence="1 2" key="1">
    <citation type="submission" date="2016-10" db="EMBL/GenBank/DDBJ databases">
        <authorList>
            <person name="de Groot N.N."/>
        </authorList>
    </citation>
    <scope>NUCLEOTIDE SEQUENCE [LARGE SCALE GENOMIC DNA]</scope>
    <source>
        <strain evidence="1 2">CGMCC 1.9167</strain>
    </source>
</reference>
<keyword evidence="2" id="KW-1185">Reference proteome</keyword>
<accession>A0A1I6JE59</accession>
<sequence>MLNTVEAVIDESGRIQWLEKVSIKGRRRVLITLLDDESQEEILPAAESALAGDWLNEDEDNAWEHLQKEA</sequence>
<organism evidence="1 2">
    <name type="scientific">Marinobacter daqiaonensis</name>
    <dbReference type="NCBI Taxonomy" id="650891"/>
    <lineage>
        <taxon>Bacteria</taxon>
        <taxon>Pseudomonadati</taxon>
        <taxon>Pseudomonadota</taxon>
        <taxon>Gammaproteobacteria</taxon>
        <taxon>Pseudomonadales</taxon>
        <taxon>Marinobacteraceae</taxon>
        <taxon>Marinobacter</taxon>
    </lineage>
</organism>
<proteinExistence type="predicted"/>
<dbReference type="AlphaFoldDB" id="A0A1I6JE59"/>
<dbReference type="OrthoDB" id="1495109at2"/>
<gene>
    <name evidence="1" type="ORF">SAMN05216203_2940</name>
</gene>
<evidence type="ECO:0000313" key="2">
    <source>
        <dbReference type="Proteomes" id="UP000198644"/>
    </source>
</evidence>
<dbReference type="STRING" id="650891.SAMN05216203_2940"/>
<evidence type="ECO:0000313" key="1">
    <source>
        <dbReference type="EMBL" id="SFR77313.1"/>
    </source>
</evidence>
<name>A0A1I6JE59_9GAMM</name>
<protein>
    <submittedName>
        <fullName evidence="1">Uncharacterized protein</fullName>
    </submittedName>
</protein>